<protein>
    <submittedName>
        <fullName evidence="2">dTDP-4-dehydrorhamnose reductase</fullName>
        <ecNumber evidence="2">1.1.1.133</ecNumber>
    </submittedName>
</protein>
<dbReference type="Gene3D" id="3.90.25.10">
    <property type="entry name" value="UDP-galactose 4-epimerase, domain 1"/>
    <property type="match status" value="1"/>
</dbReference>
<dbReference type="PANTHER" id="PTHR43242">
    <property type="entry name" value="NAD(P)-BINDING ROSSMANN-FOLD SUPERFAMILY PROTEIN"/>
    <property type="match status" value="1"/>
</dbReference>
<reference evidence="2 3" key="1">
    <citation type="journal article" date="2009" name="Proc. Natl. Acad. Sci. U.S.A.">
        <title>Biogeography of the Sulfolobus islandicus pan-genome.</title>
        <authorList>
            <person name="Reno M.L."/>
            <person name="Held N.L."/>
            <person name="Fields C.J."/>
            <person name="Burke P.V."/>
            <person name="Whitaker R.J."/>
        </authorList>
    </citation>
    <scope>NUCLEOTIDE SEQUENCE [LARGE SCALE GENOMIC DNA]</scope>
    <source>
        <strain evidence="3">M.14.25 / Kamchatka #1</strain>
    </source>
</reference>
<dbReference type="Gene3D" id="3.40.50.720">
    <property type="entry name" value="NAD(P)-binding Rossmann-like Domain"/>
    <property type="match status" value="1"/>
</dbReference>
<evidence type="ECO:0000259" key="1">
    <source>
        <dbReference type="Pfam" id="PF04321"/>
    </source>
</evidence>
<dbReference type="RefSeq" id="WP_012711027.1">
    <property type="nucleotide sequence ID" value="NC_012588.1"/>
</dbReference>
<dbReference type="Pfam" id="PF04321">
    <property type="entry name" value="RmlD_sub_bind"/>
    <property type="match status" value="1"/>
</dbReference>
<dbReference type="PANTHER" id="PTHR43242:SF1">
    <property type="entry name" value="NAD(P)-BINDING ROSSMANN-FOLD SUPERFAMILY PROTEIN"/>
    <property type="match status" value="1"/>
</dbReference>
<organism evidence="2 3">
    <name type="scientific">Saccharolobus islandicus (strain M.14.25 / Kamchatka #1)</name>
    <name type="common">Sulfolobus islandicus</name>
    <dbReference type="NCBI Taxonomy" id="427317"/>
    <lineage>
        <taxon>Archaea</taxon>
        <taxon>Thermoproteota</taxon>
        <taxon>Thermoprotei</taxon>
        <taxon>Sulfolobales</taxon>
        <taxon>Sulfolobaceae</taxon>
        <taxon>Saccharolobus</taxon>
    </lineage>
</organism>
<sequence length="275" mass="31106">MRILITGASGQLGLELSSVLKEEELIKTFNIKEEQGGYKLDLEDFPLLEDFIIKKRPDVIINTASLTDVDKCEVEKAEAFKVNAEAVKHIVRASRVIEAYLIHLSTDYVFDGERGLYNEGDLPNPINYYGLSKLLGETYALSYDDSLIVRTSGVFRHKGFPVYVYKTLKEGKEVSAFKGYYSPISARKLAEAISELIQYRKTGILNVAGERISRVDLAMKIKDKFNLSGSIKEVDYVKGWIAKRPFDSSLDISKAKKILSVDFYSLDENLRYMVV</sequence>
<evidence type="ECO:0000313" key="2">
    <source>
        <dbReference type="EMBL" id="ACP37761.1"/>
    </source>
</evidence>
<keyword evidence="2" id="KW-0560">Oxidoreductase</keyword>
<dbReference type="GeneID" id="7795226"/>
<feature type="domain" description="RmlD-like substrate binding" evidence="1">
    <location>
        <begin position="1"/>
        <end position="271"/>
    </location>
</feature>
<dbReference type="EC" id="1.1.1.133" evidence="2"/>
<dbReference type="AlphaFoldDB" id="C3MX81"/>
<dbReference type="SUPFAM" id="SSF51735">
    <property type="entry name" value="NAD(P)-binding Rossmann-fold domains"/>
    <property type="match status" value="1"/>
</dbReference>
<evidence type="ECO:0000313" key="3">
    <source>
        <dbReference type="Proteomes" id="UP000001350"/>
    </source>
</evidence>
<dbReference type="InterPro" id="IPR036291">
    <property type="entry name" value="NAD(P)-bd_dom_sf"/>
</dbReference>
<accession>C3MX81</accession>
<dbReference type="InterPro" id="IPR029903">
    <property type="entry name" value="RmlD-like-bd"/>
</dbReference>
<gene>
    <name evidence="2" type="ordered locus">M1425_0979</name>
</gene>
<dbReference type="GO" id="GO:0008831">
    <property type="term" value="F:dTDP-4-dehydrorhamnose reductase activity"/>
    <property type="evidence" value="ECO:0007669"/>
    <property type="project" value="UniProtKB-EC"/>
</dbReference>
<dbReference type="HOGENOM" id="CLU_045518_2_1_2"/>
<proteinExistence type="predicted"/>
<dbReference type="KEGG" id="sia:M1425_0979"/>
<dbReference type="CDD" id="cd05254">
    <property type="entry name" value="dTDP_HR_like_SDR_e"/>
    <property type="match status" value="1"/>
</dbReference>
<name>C3MX81_SACI4</name>
<dbReference type="Proteomes" id="UP000001350">
    <property type="component" value="Chromosome"/>
</dbReference>
<dbReference type="EMBL" id="CP001400">
    <property type="protein sequence ID" value="ACP37761.1"/>
    <property type="molecule type" value="Genomic_DNA"/>
</dbReference>